<dbReference type="Proteomes" id="UP000789901">
    <property type="component" value="Unassembled WGS sequence"/>
</dbReference>
<reference evidence="2 3" key="1">
    <citation type="submission" date="2021-06" db="EMBL/GenBank/DDBJ databases">
        <authorList>
            <person name="Kallberg Y."/>
            <person name="Tangrot J."/>
            <person name="Rosling A."/>
        </authorList>
    </citation>
    <scope>NUCLEOTIDE SEQUENCE [LARGE SCALE GENOMIC DNA]</scope>
    <source>
        <strain evidence="2 3">120-4 pot B 10/14</strain>
    </source>
</reference>
<name>A0ABN7WWB5_GIGMA</name>
<dbReference type="EMBL" id="CAJVQB010067533">
    <property type="protein sequence ID" value="CAG8841984.1"/>
    <property type="molecule type" value="Genomic_DNA"/>
</dbReference>
<feature type="compositionally biased region" description="Acidic residues" evidence="1">
    <location>
        <begin position="84"/>
        <end position="98"/>
    </location>
</feature>
<keyword evidence="3" id="KW-1185">Reference proteome</keyword>
<feature type="region of interest" description="Disordered" evidence="1">
    <location>
        <begin position="171"/>
        <end position="202"/>
    </location>
</feature>
<evidence type="ECO:0000313" key="3">
    <source>
        <dbReference type="Proteomes" id="UP000789901"/>
    </source>
</evidence>
<feature type="compositionally biased region" description="Polar residues" evidence="1">
    <location>
        <begin position="50"/>
        <end position="76"/>
    </location>
</feature>
<sequence length="224" mass="25506">EKRKELSFYADLHQAQIDKESMHTTVEPTILTSNNSVKNNFNNIHPGSSAIDSSQFLNNEDINSNSGDESSNEMDINSNSGDESSNEMDDSDDNSETDENLHQLTINELRWFCNDIENLIGEDDPALHKSVRKFIKAYKKRRLMQDTHVRPAITSFFQTCEWNAKRANNNGYQRGGTLSKGRRKMRQGKPRKNSQDISTQETKGPTILLSLHGQENTKQNVLMI</sequence>
<gene>
    <name evidence="2" type="ORF">GMARGA_LOCUS35742</name>
</gene>
<evidence type="ECO:0000313" key="2">
    <source>
        <dbReference type="EMBL" id="CAG8841984.1"/>
    </source>
</evidence>
<feature type="region of interest" description="Disordered" evidence="1">
    <location>
        <begin position="43"/>
        <end position="98"/>
    </location>
</feature>
<proteinExistence type="predicted"/>
<feature type="non-terminal residue" evidence="2">
    <location>
        <position position="1"/>
    </location>
</feature>
<evidence type="ECO:0000256" key="1">
    <source>
        <dbReference type="SAM" id="MobiDB-lite"/>
    </source>
</evidence>
<protein>
    <submittedName>
        <fullName evidence="2">33157_t:CDS:1</fullName>
    </submittedName>
</protein>
<comment type="caution">
    <text evidence="2">The sequence shown here is derived from an EMBL/GenBank/DDBJ whole genome shotgun (WGS) entry which is preliminary data.</text>
</comment>
<accession>A0ABN7WWB5</accession>
<feature type="compositionally biased region" description="Basic residues" evidence="1">
    <location>
        <begin position="180"/>
        <end position="192"/>
    </location>
</feature>
<organism evidence="2 3">
    <name type="scientific">Gigaspora margarita</name>
    <dbReference type="NCBI Taxonomy" id="4874"/>
    <lineage>
        <taxon>Eukaryota</taxon>
        <taxon>Fungi</taxon>
        <taxon>Fungi incertae sedis</taxon>
        <taxon>Mucoromycota</taxon>
        <taxon>Glomeromycotina</taxon>
        <taxon>Glomeromycetes</taxon>
        <taxon>Diversisporales</taxon>
        <taxon>Gigasporaceae</taxon>
        <taxon>Gigaspora</taxon>
    </lineage>
</organism>